<protein>
    <submittedName>
        <fullName evidence="5">AraC family transcriptional regulator</fullName>
    </submittedName>
</protein>
<accession>A0ABW7YE15</accession>
<evidence type="ECO:0000256" key="1">
    <source>
        <dbReference type="ARBA" id="ARBA00023015"/>
    </source>
</evidence>
<dbReference type="Pfam" id="PF14525">
    <property type="entry name" value="AraC_binding_2"/>
    <property type="match status" value="1"/>
</dbReference>
<dbReference type="InterPro" id="IPR009057">
    <property type="entry name" value="Homeodomain-like_sf"/>
</dbReference>
<evidence type="ECO:0000313" key="5">
    <source>
        <dbReference type="EMBL" id="MFI5680158.1"/>
    </source>
</evidence>
<dbReference type="EMBL" id="JBITDC010000019">
    <property type="protein sequence ID" value="MFI5680158.1"/>
    <property type="molecule type" value="Genomic_DNA"/>
</dbReference>
<dbReference type="SUPFAM" id="SSF46689">
    <property type="entry name" value="Homeodomain-like"/>
    <property type="match status" value="1"/>
</dbReference>
<name>A0ABW7YE15_STRCE</name>
<proteinExistence type="predicted"/>
<feature type="domain" description="HTH araC/xylS-type" evidence="4">
    <location>
        <begin position="225"/>
        <end position="325"/>
    </location>
</feature>
<keyword evidence="3" id="KW-0804">Transcription</keyword>
<dbReference type="RefSeq" id="WP_398660607.1">
    <property type="nucleotide sequence ID" value="NZ_JBITDC010000019.1"/>
</dbReference>
<dbReference type="InterPro" id="IPR050204">
    <property type="entry name" value="AraC_XylS_family_regulators"/>
</dbReference>
<dbReference type="Gene3D" id="1.10.10.60">
    <property type="entry name" value="Homeodomain-like"/>
    <property type="match status" value="1"/>
</dbReference>
<evidence type="ECO:0000256" key="2">
    <source>
        <dbReference type="ARBA" id="ARBA00023125"/>
    </source>
</evidence>
<dbReference type="SMART" id="SM00342">
    <property type="entry name" value="HTH_ARAC"/>
    <property type="match status" value="1"/>
</dbReference>
<dbReference type="Proteomes" id="UP001612415">
    <property type="component" value="Unassembled WGS sequence"/>
</dbReference>
<evidence type="ECO:0000313" key="6">
    <source>
        <dbReference type="Proteomes" id="UP001612415"/>
    </source>
</evidence>
<dbReference type="InterPro" id="IPR018060">
    <property type="entry name" value="HTH_AraC"/>
</dbReference>
<evidence type="ECO:0000256" key="3">
    <source>
        <dbReference type="ARBA" id="ARBA00023163"/>
    </source>
</evidence>
<keyword evidence="2" id="KW-0238">DNA-binding</keyword>
<comment type="caution">
    <text evidence="5">The sequence shown here is derived from an EMBL/GenBank/DDBJ whole genome shotgun (WGS) entry which is preliminary data.</text>
</comment>
<organism evidence="5 6">
    <name type="scientific">Streptomyces cellulosae</name>
    <dbReference type="NCBI Taxonomy" id="1968"/>
    <lineage>
        <taxon>Bacteria</taxon>
        <taxon>Bacillati</taxon>
        <taxon>Actinomycetota</taxon>
        <taxon>Actinomycetes</taxon>
        <taxon>Kitasatosporales</taxon>
        <taxon>Streptomycetaceae</taxon>
        <taxon>Streptomyces</taxon>
    </lineage>
</organism>
<dbReference type="PROSITE" id="PS01124">
    <property type="entry name" value="HTH_ARAC_FAMILY_2"/>
    <property type="match status" value="1"/>
</dbReference>
<sequence>MDSTVSTSLWRMGGAQRPALDIAVPYADENRNHVLLSEWRRQGGESLPAPPLTLPRHSEGAYRVRIRTQKLLDIPVEDQYSDAVAGSTGGTHGHHGDQIHTHITLSGEWRFASRNQQSRVGAGTLCVRRNDEPWDFEVARGTRAFVLGLPASAVRFPSNTFAVTAEQTSPAARLLVAQLRLWAEVSDGLGPAAATAARDATFQLFQGLVNDQVIDDADFTPALLRAAKEYIEDRLLDDPDLDARAIAEALHVSVRTLYRGFAQQATSSVMGYVRERRLERARVELVSTRLTVSELAARWHFADGSHFVKAYKKHFGETPTASRRG</sequence>
<keyword evidence="1" id="KW-0805">Transcription regulation</keyword>
<evidence type="ECO:0000259" key="4">
    <source>
        <dbReference type="PROSITE" id="PS01124"/>
    </source>
</evidence>
<gene>
    <name evidence="5" type="ORF">ACIA8P_37030</name>
</gene>
<dbReference type="InterPro" id="IPR035418">
    <property type="entry name" value="AraC-bd_2"/>
</dbReference>
<dbReference type="PANTHER" id="PTHR46796">
    <property type="entry name" value="HTH-TYPE TRANSCRIPTIONAL ACTIVATOR RHAS-RELATED"/>
    <property type="match status" value="1"/>
</dbReference>
<keyword evidence="6" id="KW-1185">Reference proteome</keyword>
<dbReference type="Pfam" id="PF12833">
    <property type="entry name" value="HTH_18"/>
    <property type="match status" value="1"/>
</dbReference>
<dbReference type="PANTHER" id="PTHR46796:SF6">
    <property type="entry name" value="ARAC SUBFAMILY"/>
    <property type="match status" value="1"/>
</dbReference>
<reference evidence="5 6" key="1">
    <citation type="submission" date="2024-10" db="EMBL/GenBank/DDBJ databases">
        <title>The Natural Products Discovery Center: Release of the First 8490 Sequenced Strains for Exploring Actinobacteria Biosynthetic Diversity.</title>
        <authorList>
            <person name="Kalkreuter E."/>
            <person name="Kautsar S.A."/>
            <person name="Yang D."/>
            <person name="Bader C.D."/>
            <person name="Teijaro C.N."/>
            <person name="Fluegel L."/>
            <person name="Davis C.M."/>
            <person name="Simpson J.R."/>
            <person name="Lauterbach L."/>
            <person name="Steele A.D."/>
            <person name="Gui C."/>
            <person name="Meng S."/>
            <person name="Li G."/>
            <person name="Viehrig K."/>
            <person name="Ye F."/>
            <person name="Su P."/>
            <person name="Kiefer A.F."/>
            <person name="Nichols A."/>
            <person name="Cepeda A.J."/>
            <person name="Yan W."/>
            <person name="Fan B."/>
            <person name="Jiang Y."/>
            <person name="Adhikari A."/>
            <person name="Zheng C.-J."/>
            <person name="Schuster L."/>
            <person name="Cowan T.M."/>
            <person name="Smanski M.J."/>
            <person name="Chevrette M.G."/>
            <person name="De Carvalho L.P.S."/>
            <person name="Shen B."/>
        </authorList>
    </citation>
    <scope>NUCLEOTIDE SEQUENCE [LARGE SCALE GENOMIC DNA]</scope>
    <source>
        <strain evidence="5 6">NPDC051599</strain>
    </source>
</reference>